<dbReference type="AlphaFoldDB" id="A0A151ALP7"/>
<dbReference type="Proteomes" id="UP000075374">
    <property type="component" value="Unassembled WGS sequence"/>
</dbReference>
<dbReference type="GO" id="GO:0015627">
    <property type="term" value="C:type II protein secretion system complex"/>
    <property type="evidence" value="ECO:0007669"/>
    <property type="project" value="TreeGrafter"/>
</dbReference>
<keyword evidence="4" id="KW-1185">Reference proteome</keyword>
<dbReference type="Pfam" id="PF10531">
    <property type="entry name" value="SLBB"/>
    <property type="match status" value="1"/>
</dbReference>
<feature type="transmembrane region" description="Helical" evidence="1">
    <location>
        <begin position="7"/>
        <end position="27"/>
    </location>
</feature>
<evidence type="ECO:0000313" key="4">
    <source>
        <dbReference type="Proteomes" id="UP000075374"/>
    </source>
</evidence>
<dbReference type="InterPro" id="IPR010994">
    <property type="entry name" value="RuvA_2-like"/>
</dbReference>
<dbReference type="PANTHER" id="PTHR21180">
    <property type="entry name" value="ENDONUCLEASE/EXONUCLEASE/PHOSPHATASE FAMILY DOMAIN-CONTAINING PROTEIN 1"/>
    <property type="match status" value="1"/>
</dbReference>
<reference evidence="3 4" key="1">
    <citation type="submission" date="2016-02" db="EMBL/GenBank/DDBJ databases">
        <title>Genome sequence of Clostridium colicanis DSM 13634.</title>
        <authorList>
            <person name="Poehlein A."/>
            <person name="Daniel R."/>
        </authorList>
    </citation>
    <scope>NUCLEOTIDE SEQUENCE [LARGE SCALE GENOMIC DNA]</scope>
    <source>
        <strain evidence="3 4">DSM 13634</strain>
    </source>
</reference>
<gene>
    <name evidence="3" type="primary">comEA</name>
    <name evidence="3" type="ORF">CLCOL_18190</name>
</gene>
<dbReference type="InterPro" id="IPR019554">
    <property type="entry name" value="Soluble_ligand-bd"/>
</dbReference>
<dbReference type="STRING" id="1121305.CLCOL_18190"/>
<dbReference type="Pfam" id="PF12836">
    <property type="entry name" value="HHH_3"/>
    <property type="match status" value="1"/>
</dbReference>
<dbReference type="GO" id="GO:0003677">
    <property type="term" value="F:DNA binding"/>
    <property type="evidence" value="ECO:0007669"/>
    <property type="project" value="InterPro"/>
</dbReference>
<name>A0A151ALP7_9CLOT</name>
<dbReference type="PANTHER" id="PTHR21180:SF32">
    <property type="entry name" value="ENDONUCLEASE_EXONUCLEASE_PHOSPHATASE FAMILY DOMAIN-CONTAINING PROTEIN 1"/>
    <property type="match status" value="1"/>
</dbReference>
<dbReference type="GO" id="GO:0006281">
    <property type="term" value="P:DNA repair"/>
    <property type="evidence" value="ECO:0007669"/>
    <property type="project" value="InterPro"/>
</dbReference>
<dbReference type="InterPro" id="IPR004509">
    <property type="entry name" value="Competence_ComEA_HhH"/>
</dbReference>
<keyword evidence="1" id="KW-1133">Transmembrane helix</keyword>
<organism evidence="3 4">
    <name type="scientific">Clostridium colicanis DSM 13634</name>
    <dbReference type="NCBI Taxonomy" id="1121305"/>
    <lineage>
        <taxon>Bacteria</taxon>
        <taxon>Bacillati</taxon>
        <taxon>Bacillota</taxon>
        <taxon>Clostridia</taxon>
        <taxon>Eubacteriales</taxon>
        <taxon>Clostridiaceae</taxon>
        <taxon>Clostridium</taxon>
    </lineage>
</organism>
<protein>
    <submittedName>
        <fullName evidence="3">ComE operon protein 1</fullName>
    </submittedName>
</protein>
<dbReference type="GO" id="GO:0015628">
    <property type="term" value="P:protein secretion by the type II secretion system"/>
    <property type="evidence" value="ECO:0007669"/>
    <property type="project" value="TreeGrafter"/>
</dbReference>
<proteinExistence type="predicted"/>
<comment type="caution">
    <text evidence="3">The sequence shown here is derived from an EMBL/GenBank/DDBJ whole genome shotgun (WGS) entry which is preliminary data.</text>
</comment>
<keyword evidence="1" id="KW-0812">Transmembrane</keyword>
<evidence type="ECO:0000313" key="3">
    <source>
        <dbReference type="EMBL" id="KYH28558.1"/>
    </source>
</evidence>
<dbReference type="Gene3D" id="1.10.150.310">
    <property type="entry name" value="Tex RuvX-like domain-like"/>
    <property type="match status" value="1"/>
</dbReference>
<accession>A0A151ALP7</accession>
<dbReference type="SMART" id="SM00278">
    <property type="entry name" value="HhH1"/>
    <property type="match status" value="2"/>
</dbReference>
<dbReference type="RefSeq" id="WP_061858650.1">
    <property type="nucleotide sequence ID" value="NZ_LTBB01000009.1"/>
</dbReference>
<dbReference type="PATRIC" id="fig|1121305.3.peg.1821"/>
<dbReference type="Gene3D" id="3.10.560.10">
    <property type="entry name" value="Outer membrane lipoprotein wza domain like"/>
    <property type="match status" value="1"/>
</dbReference>
<dbReference type="InterPro" id="IPR051675">
    <property type="entry name" value="Endo/Exo/Phosphatase_dom_1"/>
</dbReference>
<feature type="domain" description="Helix-hairpin-helix DNA-binding motif class 1" evidence="2">
    <location>
        <begin position="166"/>
        <end position="185"/>
    </location>
</feature>
<dbReference type="SUPFAM" id="SSF47781">
    <property type="entry name" value="RuvA domain 2-like"/>
    <property type="match status" value="1"/>
</dbReference>
<keyword evidence="1" id="KW-0472">Membrane</keyword>
<evidence type="ECO:0000259" key="2">
    <source>
        <dbReference type="SMART" id="SM00278"/>
    </source>
</evidence>
<dbReference type="InterPro" id="IPR003583">
    <property type="entry name" value="Hlx-hairpin-Hlx_DNA-bd_motif"/>
</dbReference>
<evidence type="ECO:0000256" key="1">
    <source>
        <dbReference type="SAM" id="Phobius"/>
    </source>
</evidence>
<sequence>MDKKEKIIGSAAMIIICTIFLTVGYILSKPKAYNNEVISNLSNKYDNSVIVDNSSLDKNNSSREELKNIVVEIKGEVKNPDVYTMEYGSRIYDLVKKAGGFTENADKLSVNCSMKLKDEDCIIIYNKNDKERLTLPVVNNNSNRNENSPNLDSENKKIDINSASKEELVSLPGIGEVTAQKIIEYRESNGKFNSVEELMEVDRIGEKTLAKFRDKIEVR</sequence>
<feature type="domain" description="Helix-hairpin-helix DNA-binding motif class 1" evidence="2">
    <location>
        <begin position="196"/>
        <end position="215"/>
    </location>
</feature>
<dbReference type="EMBL" id="LTBB01000009">
    <property type="protein sequence ID" value="KYH28558.1"/>
    <property type="molecule type" value="Genomic_DNA"/>
</dbReference>
<dbReference type="NCBIfam" id="TIGR00426">
    <property type="entry name" value="competence protein ComEA helix-hairpin-helix repeat region"/>
    <property type="match status" value="1"/>
</dbReference>